<dbReference type="PANTHER" id="PTHR12849">
    <property type="entry name" value="RNA LARIAT DEBRANCHING ENZYME"/>
    <property type="match status" value="1"/>
</dbReference>
<feature type="domain" description="Lariat debranching enzyme C-terminal" evidence="14">
    <location>
        <begin position="254"/>
        <end position="397"/>
    </location>
</feature>
<evidence type="ECO:0000256" key="11">
    <source>
        <dbReference type="ARBA" id="ARBA00023211"/>
    </source>
</evidence>
<evidence type="ECO:0000259" key="14">
    <source>
        <dbReference type="SMART" id="SM01124"/>
    </source>
</evidence>
<evidence type="ECO:0000256" key="9">
    <source>
        <dbReference type="ARBA" id="ARBA00022833"/>
    </source>
</evidence>
<sequence>MSPIYFAIEGCGHGTLHSIYASVEESRKQKNWPTVDLLIICGDFQSVRNAYDLHCVNMPAKYRAMHDFHEYYSGARKAPFLTIFVGGNHEATNYLFELSYGGWVAPNIYYLGAANLVRFGPLRIAGLSGIWKGYDYPKPHFERLPYNDDDLRSIYHVRKVDVRKLLQVRDQVDIGISHDWPRDVVWSGNHTQLFAFKKHLREDAQQGMLGSVAAREILNHLCPTFWFSAHLHCKYAAVVKRVANEDEVDLDGEGDHDGKDKETKFLALDKCLPQRHFLQLLEVPTEKELDRPLKLEYDPEWLAITRAFALSEPLTLGDPNASIPLQKSDEKYRELVGKQRAWVNENLSDLRIPENFEVSAPVYDGGDWRQPEYRRVEEFPNPQTAAFCDMLKIENAYDISPEDREARLNAGPRQSSRDHGARGDRGRGRGRGRGGRRGR</sequence>
<feature type="compositionally biased region" description="Basic residues" evidence="13">
    <location>
        <begin position="428"/>
        <end position="439"/>
    </location>
</feature>
<dbReference type="Proteomes" id="UP000799421">
    <property type="component" value="Unassembled WGS sequence"/>
</dbReference>
<dbReference type="GO" id="GO:0005634">
    <property type="term" value="C:nucleus"/>
    <property type="evidence" value="ECO:0007669"/>
    <property type="project" value="UniProtKB-SubCell"/>
</dbReference>
<evidence type="ECO:0000313" key="16">
    <source>
        <dbReference type="Proteomes" id="UP000799421"/>
    </source>
</evidence>
<keyword evidence="11" id="KW-0464">Manganese</keyword>
<comment type="cofactor">
    <cofactor evidence="1">
        <name>Mn(2+)</name>
        <dbReference type="ChEBI" id="CHEBI:29035"/>
    </cofactor>
</comment>
<evidence type="ECO:0000256" key="8">
    <source>
        <dbReference type="ARBA" id="ARBA00022801"/>
    </source>
</evidence>
<evidence type="ECO:0000256" key="6">
    <source>
        <dbReference type="ARBA" id="ARBA00022664"/>
    </source>
</evidence>
<keyword evidence="12" id="KW-0539">Nucleus</keyword>
<keyword evidence="8" id="KW-0378">Hydrolase</keyword>
<dbReference type="Pfam" id="PF05011">
    <property type="entry name" value="DBR1"/>
    <property type="match status" value="1"/>
</dbReference>
<dbReference type="OrthoDB" id="407609at2759"/>
<feature type="compositionally biased region" description="Basic and acidic residues" evidence="13">
    <location>
        <begin position="415"/>
        <end position="427"/>
    </location>
</feature>
<dbReference type="InterPro" id="IPR004843">
    <property type="entry name" value="Calcineurin-like_PHP"/>
</dbReference>
<dbReference type="AlphaFoldDB" id="A0A6A7C2K2"/>
<evidence type="ECO:0000256" key="12">
    <source>
        <dbReference type="ARBA" id="ARBA00023242"/>
    </source>
</evidence>
<dbReference type="GO" id="GO:0000398">
    <property type="term" value="P:mRNA splicing, via spliceosome"/>
    <property type="evidence" value="ECO:0007669"/>
    <property type="project" value="TreeGrafter"/>
</dbReference>
<name>A0A6A7C2K2_9PEZI</name>
<comment type="cofactor">
    <cofactor evidence="2">
        <name>Zn(2+)</name>
        <dbReference type="ChEBI" id="CHEBI:29105"/>
    </cofactor>
</comment>
<organism evidence="15 16">
    <name type="scientific">Piedraia hortae CBS 480.64</name>
    <dbReference type="NCBI Taxonomy" id="1314780"/>
    <lineage>
        <taxon>Eukaryota</taxon>
        <taxon>Fungi</taxon>
        <taxon>Dikarya</taxon>
        <taxon>Ascomycota</taxon>
        <taxon>Pezizomycotina</taxon>
        <taxon>Dothideomycetes</taxon>
        <taxon>Dothideomycetidae</taxon>
        <taxon>Capnodiales</taxon>
        <taxon>Piedraiaceae</taxon>
        <taxon>Piedraia</taxon>
    </lineage>
</organism>
<dbReference type="EMBL" id="MU005970">
    <property type="protein sequence ID" value="KAF2861704.1"/>
    <property type="molecule type" value="Genomic_DNA"/>
</dbReference>
<evidence type="ECO:0000256" key="13">
    <source>
        <dbReference type="SAM" id="MobiDB-lite"/>
    </source>
</evidence>
<evidence type="ECO:0000256" key="3">
    <source>
        <dbReference type="ARBA" id="ARBA00001954"/>
    </source>
</evidence>
<dbReference type="PANTHER" id="PTHR12849:SF0">
    <property type="entry name" value="LARIAT DEBRANCHING ENZYME"/>
    <property type="match status" value="1"/>
</dbReference>
<proteinExistence type="inferred from homology"/>
<comment type="cofactor">
    <cofactor evidence="3">
        <name>Fe(2+)</name>
        <dbReference type="ChEBI" id="CHEBI:29033"/>
    </cofactor>
</comment>
<evidence type="ECO:0000256" key="5">
    <source>
        <dbReference type="ARBA" id="ARBA00006045"/>
    </source>
</evidence>
<gene>
    <name evidence="15" type="ORF">K470DRAFT_263374</name>
</gene>
<dbReference type="InterPro" id="IPR041816">
    <property type="entry name" value="Dbr1_N"/>
</dbReference>
<dbReference type="InterPro" id="IPR007708">
    <property type="entry name" value="DBR1_C"/>
</dbReference>
<keyword evidence="10" id="KW-0408">Iron</keyword>
<evidence type="ECO:0000256" key="1">
    <source>
        <dbReference type="ARBA" id="ARBA00001936"/>
    </source>
</evidence>
<feature type="region of interest" description="Disordered" evidence="13">
    <location>
        <begin position="402"/>
        <end position="439"/>
    </location>
</feature>
<dbReference type="GO" id="GO:0008419">
    <property type="term" value="F:RNA lariat debranching enzyme activity"/>
    <property type="evidence" value="ECO:0007669"/>
    <property type="project" value="TreeGrafter"/>
</dbReference>
<evidence type="ECO:0000256" key="10">
    <source>
        <dbReference type="ARBA" id="ARBA00023004"/>
    </source>
</evidence>
<dbReference type="SUPFAM" id="SSF56300">
    <property type="entry name" value="Metallo-dependent phosphatases"/>
    <property type="match status" value="1"/>
</dbReference>
<dbReference type="Pfam" id="PF00149">
    <property type="entry name" value="Metallophos"/>
    <property type="match status" value="1"/>
</dbReference>
<dbReference type="GO" id="GO:0046872">
    <property type="term" value="F:metal ion binding"/>
    <property type="evidence" value="ECO:0007669"/>
    <property type="project" value="UniProtKB-KW"/>
</dbReference>
<keyword evidence="7" id="KW-0479">Metal-binding</keyword>
<evidence type="ECO:0000256" key="2">
    <source>
        <dbReference type="ARBA" id="ARBA00001947"/>
    </source>
</evidence>
<comment type="similarity">
    <text evidence="5">Belongs to the lariat debranching enzyme family.</text>
</comment>
<dbReference type="CDD" id="cd00844">
    <property type="entry name" value="MPP_Dbr1_N"/>
    <property type="match status" value="1"/>
</dbReference>
<keyword evidence="16" id="KW-1185">Reference proteome</keyword>
<protein>
    <submittedName>
        <fullName evidence="15">DBR1-domain-containing protein</fullName>
    </submittedName>
</protein>
<dbReference type="InterPro" id="IPR029052">
    <property type="entry name" value="Metallo-depent_PP-like"/>
</dbReference>
<evidence type="ECO:0000256" key="4">
    <source>
        <dbReference type="ARBA" id="ARBA00004123"/>
    </source>
</evidence>
<evidence type="ECO:0000313" key="15">
    <source>
        <dbReference type="EMBL" id="KAF2861704.1"/>
    </source>
</evidence>
<keyword evidence="9" id="KW-0862">Zinc</keyword>
<keyword evidence="6" id="KW-0507">mRNA processing</keyword>
<dbReference type="SMART" id="SM01124">
    <property type="entry name" value="DBR1"/>
    <property type="match status" value="1"/>
</dbReference>
<evidence type="ECO:0000256" key="7">
    <source>
        <dbReference type="ARBA" id="ARBA00022723"/>
    </source>
</evidence>
<reference evidence="15" key="1">
    <citation type="journal article" date="2020" name="Stud. Mycol.">
        <title>101 Dothideomycetes genomes: a test case for predicting lifestyles and emergence of pathogens.</title>
        <authorList>
            <person name="Haridas S."/>
            <person name="Albert R."/>
            <person name="Binder M."/>
            <person name="Bloem J."/>
            <person name="Labutti K."/>
            <person name="Salamov A."/>
            <person name="Andreopoulos B."/>
            <person name="Baker S."/>
            <person name="Barry K."/>
            <person name="Bills G."/>
            <person name="Bluhm B."/>
            <person name="Cannon C."/>
            <person name="Castanera R."/>
            <person name="Culley D."/>
            <person name="Daum C."/>
            <person name="Ezra D."/>
            <person name="Gonzalez J."/>
            <person name="Henrissat B."/>
            <person name="Kuo A."/>
            <person name="Liang C."/>
            <person name="Lipzen A."/>
            <person name="Lutzoni F."/>
            <person name="Magnuson J."/>
            <person name="Mondo S."/>
            <person name="Nolan M."/>
            <person name="Ohm R."/>
            <person name="Pangilinan J."/>
            <person name="Park H.-J."/>
            <person name="Ramirez L."/>
            <person name="Alfaro M."/>
            <person name="Sun H."/>
            <person name="Tritt A."/>
            <person name="Yoshinaga Y."/>
            <person name="Zwiers L.-H."/>
            <person name="Turgeon B."/>
            <person name="Goodwin S."/>
            <person name="Spatafora J."/>
            <person name="Crous P."/>
            <person name="Grigoriev I."/>
        </authorList>
    </citation>
    <scope>NUCLEOTIDE SEQUENCE</scope>
    <source>
        <strain evidence="15">CBS 480.64</strain>
    </source>
</reference>
<accession>A0A6A7C2K2</accession>
<comment type="subcellular location">
    <subcellularLocation>
        <location evidence="4">Nucleus</location>
    </subcellularLocation>
</comment>